<dbReference type="Gene3D" id="3.60.20.30">
    <property type="entry name" value="(Glycosyl)asparaginase"/>
    <property type="match status" value="1"/>
</dbReference>
<gene>
    <name evidence="2" type="ORF">WJU22_14600</name>
</gene>
<dbReference type="RefSeq" id="WP_341838919.1">
    <property type="nucleotide sequence ID" value="NZ_CP149792.1"/>
</dbReference>
<dbReference type="Pfam" id="PF01112">
    <property type="entry name" value="Asparaginase_2"/>
    <property type="match status" value="1"/>
</dbReference>
<keyword evidence="1" id="KW-0732">Signal</keyword>
<dbReference type="CDD" id="cd04701">
    <property type="entry name" value="Asparaginase_2"/>
    <property type="match status" value="1"/>
</dbReference>
<dbReference type="EMBL" id="CP150096">
    <property type="protein sequence ID" value="WZN44127.1"/>
    <property type="molecule type" value="Genomic_DNA"/>
</dbReference>
<dbReference type="PANTHER" id="PTHR10188:SF6">
    <property type="entry name" value="N(4)-(BETA-N-ACETYLGLUCOSAMINYL)-L-ASPARAGINASE"/>
    <property type="match status" value="1"/>
</dbReference>
<feature type="signal peptide" evidence="1">
    <location>
        <begin position="1"/>
        <end position="18"/>
    </location>
</feature>
<reference evidence="2 3" key="1">
    <citation type="submission" date="2024-03" db="EMBL/GenBank/DDBJ databases">
        <title>Chitinophaga caseinilytica sp. nov., a casein hydrolysing bacterium isolated from forest soil.</title>
        <authorList>
            <person name="Lee D.S."/>
            <person name="Han D.M."/>
            <person name="Baek J.H."/>
            <person name="Choi D.G."/>
            <person name="Jeon J.H."/>
            <person name="Jeon C.O."/>
        </authorList>
    </citation>
    <scope>NUCLEOTIDE SEQUENCE [LARGE SCALE GENOMIC DNA]</scope>
    <source>
        <strain evidence="2 3">KACC 19118</strain>
    </source>
</reference>
<dbReference type="Proteomes" id="UP001449657">
    <property type="component" value="Chromosome"/>
</dbReference>
<protein>
    <submittedName>
        <fullName evidence="2">Isoaspartyl peptidase/L-asparaginase</fullName>
    </submittedName>
</protein>
<dbReference type="PANTHER" id="PTHR10188">
    <property type="entry name" value="L-ASPARAGINASE"/>
    <property type="match status" value="1"/>
</dbReference>
<evidence type="ECO:0000313" key="3">
    <source>
        <dbReference type="Proteomes" id="UP001449657"/>
    </source>
</evidence>
<proteinExistence type="predicted"/>
<dbReference type="InterPro" id="IPR000246">
    <property type="entry name" value="Peptidase_T2"/>
</dbReference>
<feature type="chain" id="PRO_5045703173" evidence="1">
    <location>
        <begin position="19"/>
        <end position="339"/>
    </location>
</feature>
<organism evidence="2 3">
    <name type="scientific">Chitinophaga caseinilytica</name>
    <dbReference type="NCBI Taxonomy" id="2267521"/>
    <lineage>
        <taxon>Bacteria</taxon>
        <taxon>Pseudomonadati</taxon>
        <taxon>Bacteroidota</taxon>
        <taxon>Chitinophagia</taxon>
        <taxon>Chitinophagales</taxon>
        <taxon>Chitinophagaceae</taxon>
        <taxon>Chitinophaga</taxon>
    </lineage>
</organism>
<name>A0ABZ2YY00_9BACT</name>
<dbReference type="SUPFAM" id="SSF56235">
    <property type="entry name" value="N-terminal nucleophile aminohydrolases (Ntn hydrolases)"/>
    <property type="match status" value="1"/>
</dbReference>
<evidence type="ECO:0000256" key="1">
    <source>
        <dbReference type="SAM" id="SignalP"/>
    </source>
</evidence>
<dbReference type="InterPro" id="IPR029055">
    <property type="entry name" value="Ntn_hydrolases_N"/>
</dbReference>
<sequence>MRFILIFCLLIQTGWAAAQEKYVLVIHGGAGTILRSQLTPEKETAYRDALKAALTAGYDVLSKGGSSLDAVEAAVRSMEDCPLFNAGKGAVFTAEGKNELDAAIMNGKTLEAGAVAGVTVVKNPISAARAVMEKSKHVMMVGKGAETFAKEAGLEIVDPSYFRTEERWQGLLRARQLDSTRQQLGHADTAASARLGAEMRDYKFGTVGAVALDRQGDLAAATSTGGMTNKRYGRVGDAPVIGAGTYADNATCAVSCTGWGEYFIRLVVAKTVCDLIAYKGMSVRDAANELIMKKVPALGGDGGLIAIDRNGRIAMPFNTAGMYRAAITENGRMEVMIFK</sequence>
<keyword evidence="3" id="KW-1185">Reference proteome</keyword>
<evidence type="ECO:0000313" key="2">
    <source>
        <dbReference type="EMBL" id="WZN44127.1"/>
    </source>
</evidence>
<accession>A0ABZ2YY00</accession>